<dbReference type="GO" id="GO:0016020">
    <property type="term" value="C:membrane"/>
    <property type="evidence" value="ECO:0007669"/>
    <property type="project" value="UniProtKB-SubCell"/>
</dbReference>
<feature type="transmembrane region" description="Helical" evidence="5">
    <location>
        <begin position="231"/>
        <end position="250"/>
    </location>
</feature>
<dbReference type="PANTHER" id="PTHR22773">
    <property type="entry name" value="NADH DEHYDROGENASE"/>
    <property type="match status" value="1"/>
</dbReference>
<accession>A0A7H0WB31</accession>
<dbReference type="InterPro" id="IPR001750">
    <property type="entry name" value="ND/Mrp_TM"/>
</dbReference>
<keyword evidence="7" id="KW-0496">Mitochondrion</keyword>
<evidence type="ECO:0000259" key="6">
    <source>
        <dbReference type="Pfam" id="PF00361"/>
    </source>
</evidence>
<feature type="transmembrane region" description="Helical" evidence="5">
    <location>
        <begin position="257"/>
        <end position="276"/>
    </location>
</feature>
<keyword evidence="3 5" id="KW-1133">Transmembrane helix</keyword>
<evidence type="ECO:0000313" key="7">
    <source>
        <dbReference type="EMBL" id="QNR39760.1"/>
    </source>
</evidence>
<organism evidence="7">
    <name type="scientific">Galdieria sulphuraria</name>
    <name type="common">Red alga</name>
    <dbReference type="NCBI Taxonomy" id="130081"/>
    <lineage>
        <taxon>Eukaryota</taxon>
        <taxon>Rhodophyta</taxon>
        <taxon>Bangiophyceae</taxon>
        <taxon>Galdieriales</taxon>
        <taxon>Galdieriaceae</taxon>
        <taxon>Galdieria</taxon>
    </lineage>
</organism>
<evidence type="ECO:0000256" key="1">
    <source>
        <dbReference type="ARBA" id="ARBA00004141"/>
    </source>
</evidence>
<feature type="transmembrane region" description="Helical" evidence="5">
    <location>
        <begin position="282"/>
        <end position="301"/>
    </location>
</feature>
<protein>
    <submittedName>
        <fullName evidence="7">NADH dehydrogenase subunit 2</fullName>
    </submittedName>
</protein>
<evidence type="ECO:0000256" key="4">
    <source>
        <dbReference type="ARBA" id="ARBA00023136"/>
    </source>
</evidence>
<evidence type="ECO:0000256" key="5">
    <source>
        <dbReference type="SAM" id="Phobius"/>
    </source>
</evidence>
<reference evidence="7" key="1">
    <citation type="journal article" date="2020" name="BMC Evol. Biol.">
        <title>Potential causes and consequences of rapid mitochondrial genome evolution in thermoacidophilic Galdieria (Rhodophyta).</title>
        <authorList>
            <person name="Cho C.H."/>
            <person name="Park S.I."/>
            <person name="Ciniglia C."/>
            <person name="Yang E.C."/>
            <person name="Graf L."/>
            <person name="Bhattacharya D."/>
            <person name="Yoon H.S."/>
        </authorList>
    </citation>
    <scope>NUCLEOTIDE SEQUENCE</scope>
    <source>
        <strain evidence="7">108.79 E11</strain>
    </source>
</reference>
<evidence type="ECO:0000256" key="3">
    <source>
        <dbReference type="ARBA" id="ARBA00022989"/>
    </source>
</evidence>
<name>A0A7H0WB31_GALSU</name>
<dbReference type="AlphaFoldDB" id="A0A7H0WB31"/>
<gene>
    <name evidence="7" type="primary">nad2</name>
    <name evidence="7" type="ORF">GASU_SAG108.79_015</name>
</gene>
<proteinExistence type="predicted"/>
<geneLocation type="mitochondrion" evidence="7"/>
<dbReference type="EMBL" id="MT270115">
    <property type="protein sequence ID" value="QNR39760.1"/>
    <property type="molecule type" value="Genomic_DNA"/>
</dbReference>
<feature type="transmembrane region" description="Helical" evidence="5">
    <location>
        <begin position="357"/>
        <end position="375"/>
    </location>
</feature>
<comment type="subcellular location">
    <subcellularLocation>
        <location evidence="1">Membrane</location>
        <topology evidence="1">Multi-pass membrane protein</topology>
    </subcellularLocation>
</comment>
<keyword evidence="4 5" id="KW-0472">Membrane</keyword>
<sequence length="421" mass="48265">MVSVYIIGMSLVMMIGVIRRKEQRIREIVIYSMLIGGIVEKESESGMKIYRMIMEEEGSKRGVIGIMIIGGMIVMLGKRRREEEIIIMQMSEGYKMMMIGNEWMVVYMGMEWQSLGMYSIGIGRGRSIKEREAGIKYLIVSGIAGGMYLMGVVRNYKETGSMKIIETEWIGGSKGWIIGSVMMKIGVVPMHLWIREIYEGISKRSMEVYAVWPKWGIGNMLCRWEVEWGRGVWVIVVVGSIIIGSIGGYGEESIRRWIGYSTISQMGYMLMGMSMGNKEESVEYYISVYSVMMMVILGWWSEKRERRMKELVGEGKRNSVKSIMLMITMYSMMGMPVMAGFWSKYRVMMESVRSGEYSMGIVGVIGGVIGGYYYVKMVEGMYFKEVREIKRKELNKREGQSIMSIMLVLIILIGIEERNII</sequence>
<feature type="domain" description="NADH:quinone oxidoreductase/Mrp antiporter transmembrane" evidence="6">
    <location>
        <begin position="101"/>
        <end position="369"/>
    </location>
</feature>
<feature type="transmembrane region" description="Helical" evidence="5">
    <location>
        <begin position="322"/>
        <end position="342"/>
    </location>
</feature>
<feature type="transmembrane region" description="Helical" evidence="5">
    <location>
        <begin position="135"/>
        <end position="154"/>
    </location>
</feature>
<evidence type="ECO:0000256" key="2">
    <source>
        <dbReference type="ARBA" id="ARBA00022692"/>
    </source>
</evidence>
<keyword evidence="2 5" id="KW-0812">Transmembrane</keyword>
<dbReference type="Pfam" id="PF00361">
    <property type="entry name" value="Proton_antipo_M"/>
    <property type="match status" value="1"/>
</dbReference>